<dbReference type="AlphaFoldDB" id="A0A6G6WLZ4"/>
<dbReference type="Gene3D" id="3.90.550.10">
    <property type="entry name" value="Spore Coat Polysaccharide Biosynthesis Protein SpsA, Chain A"/>
    <property type="match status" value="1"/>
</dbReference>
<dbReference type="KEGG" id="nano:G5V58_20135"/>
<reference evidence="5 6" key="1">
    <citation type="submission" date="2020-02" db="EMBL/GenBank/DDBJ databases">
        <title>Full genome sequence of Nocardioides sp. R-3366.</title>
        <authorList>
            <person name="Im W.-T."/>
        </authorList>
    </citation>
    <scope>NUCLEOTIDE SEQUENCE [LARGE SCALE GENOMIC DNA]</scope>
    <source>
        <strain evidence="5 6">R-3366</strain>
    </source>
</reference>
<dbReference type="SUPFAM" id="SSF53448">
    <property type="entry name" value="Nucleotide-diphospho-sugar transferases"/>
    <property type="match status" value="1"/>
</dbReference>
<evidence type="ECO:0000313" key="5">
    <source>
        <dbReference type="EMBL" id="QIG46115.1"/>
    </source>
</evidence>
<evidence type="ECO:0000259" key="3">
    <source>
        <dbReference type="Pfam" id="PF00535"/>
    </source>
</evidence>
<comment type="similarity">
    <text evidence="1">Belongs to the glycosyltransferase 2 family.</text>
</comment>
<dbReference type="InterPro" id="IPR029044">
    <property type="entry name" value="Nucleotide-diphossugar_trans"/>
</dbReference>
<feature type="transmembrane region" description="Helical" evidence="2">
    <location>
        <begin position="375"/>
        <end position="399"/>
    </location>
</feature>
<protein>
    <submittedName>
        <fullName evidence="5">Glycosyltransferase family 2 protein</fullName>
    </submittedName>
</protein>
<dbReference type="InterPro" id="IPR050256">
    <property type="entry name" value="Glycosyltransferase_2"/>
</dbReference>
<dbReference type="Pfam" id="PF26629">
    <property type="entry name" value="GT2_TM_C"/>
    <property type="match status" value="1"/>
</dbReference>
<dbReference type="CDD" id="cd04179">
    <property type="entry name" value="DPM_DPG-synthase_like"/>
    <property type="match status" value="1"/>
</dbReference>
<feature type="transmembrane region" description="Helical" evidence="2">
    <location>
        <begin position="341"/>
        <end position="363"/>
    </location>
</feature>
<dbReference type="InterPro" id="IPR001173">
    <property type="entry name" value="Glyco_trans_2-like"/>
</dbReference>
<keyword evidence="5" id="KW-0808">Transferase</keyword>
<accession>A0A6G6WLZ4</accession>
<keyword evidence="2" id="KW-0812">Transmembrane</keyword>
<gene>
    <name evidence="5" type="ORF">G5V58_20135</name>
</gene>
<dbReference type="GO" id="GO:0016740">
    <property type="term" value="F:transferase activity"/>
    <property type="evidence" value="ECO:0007669"/>
    <property type="project" value="UniProtKB-KW"/>
</dbReference>
<evidence type="ECO:0000259" key="4">
    <source>
        <dbReference type="Pfam" id="PF26629"/>
    </source>
</evidence>
<keyword evidence="2" id="KW-0472">Membrane</keyword>
<feature type="domain" description="Glycosyltransferase 2-like" evidence="3">
    <location>
        <begin position="30"/>
        <end position="188"/>
    </location>
</feature>
<feature type="transmembrane region" description="Helical" evidence="2">
    <location>
        <begin position="260"/>
        <end position="281"/>
    </location>
</feature>
<organism evidence="5 6">
    <name type="scientific">Nocardioides anomalus</name>
    <dbReference type="NCBI Taxonomy" id="2712223"/>
    <lineage>
        <taxon>Bacteria</taxon>
        <taxon>Bacillati</taxon>
        <taxon>Actinomycetota</taxon>
        <taxon>Actinomycetes</taxon>
        <taxon>Propionibacteriales</taxon>
        <taxon>Nocardioidaceae</taxon>
        <taxon>Nocardioides</taxon>
    </lineage>
</organism>
<evidence type="ECO:0000256" key="2">
    <source>
        <dbReference type="SAM" id="Phobius"/>
    </source>
</evidence>
<dbReference type="InterPro" id="IPR058718">
    <property type="entry name" value="Agl6_TM_C"/>
</dbReference>
<feature type="transmembrane region" description="Helical" evidence="2">
    <location>
        <begin position="293"/>
        <end position="320"/>
    </location>
</feature>
<sequence>MPGVRAFTSPTDPEVTLLVPADDEPDPEVTILIPAVNERITMEEFVQWCHRGLREAGVKGEILIVDASSDETPEIALRGGARVLHTPLRGLGRAYIDSIPYVRGRYVVMGDADCTYDFRNLKPFVDAMRGGAEYAMGSRWKGTIEKGAMPPLHQYFGTPLTTWILNRLYGSHFSDIHCGMRGITREALVRMGIVSQSWEYASEMVLKSVRMELKTTEVPVTFLKDQEGRLSHHKRSGWFSPFAAAWINLRAMFIHGAEFFLFKPGIVLTVLGLLLTLPLSFGDITVAGVTFSLLTMLVGVALTVIGLQSIYFGGLAHMFLDYGGRLRERWRRIFTYTKMMVISGSLFTLGLVLDVVLLATFISNDASLPDPSATVPHLGVLGLMLMIVGFSTFCFTLLLHATSVSYGPAAARRSE</sequence>
<proteinExistence type="inferred from homology"/>
<dbReference type="Pfam" id="PF00535">
    <property type="entry name" value="Glycos_transf_2"/>
    <property type="match status" value="1"/>
</dbReference>
<feature type="domain" description="Low-salt glycan biosynthesis hexosyltransferase Agl6 C-terminal transmembrane region" evidence="4">
    <location>
        <begin position="320"/>
        <end position="402"/>
    </location>
</feature>
<dbReference type="Proteomes" id="UP000502996">
    <property type="component" value="Chromosome"/>
</dbReference>
<name>A0A6G6WLZ4_9ACTN</name>
<dbReference type="PANTHER" id="PTHR48090">
    <property type="entry name" value="UNDECAPRENYL-PHOSPHATE 4-DEOXY-4-FORMAMIDO-L-ARABINOSE TRANSFERASE-RELATED"/>
    <property type="match status" value="1"/>
</dbReference>
<dbReference type="PANTHER" id="PTHR48090:SF7">
    <property type="entry name" value="RFBJ PROTEIN"/>
    <property type="match status" value="1"/>
</dbReference>
<dbReference type="EMBL" id="CP049257">
    <property type="protein sequence ID" value="QIG46115.1"/>
    <property type="molecule type" value="Genomic_DNA"/>
</dbReference>
<evidence type="ECO:0000313" key="6">
    <source>
        <dbReference type="Proteomes" id="UP000502996"/>
    </source>
</evidence>
<keyword evidence="6" id="KW-1185">Reference proteome</keyword>
<evidence type="ECO:0000256" key="1">
    <source>
        <dbReference type="ARBA" id="ARBA00006739"/>
    </source>
</evidence>
<keyword evidence="2" id="KW-1133">Transmembrane helix</keyword>